<comment type="similarity">
    <text evidence="1">Belongs to the Mg-chelatase subunits D/I family. ComM subfamily.</text>
</comment>
<dbReference type="RefSeq" id="WP_158495732.1">
    <property type="nucleotide sequence ID" value="NZ_JACHNA010000001.1"/>
</dbReference>
<evidence type="ECO:0000313" key="5">
    <source>
        <dbReference type="Proteomes" id="UP000540191"/>
    </source>
</evidence>
<evidence type="ECO:0000313" key="4">
    <source>
        <dbReference type="EMBL" id="MBB4735046.1"/>
    </source>
</evidence>
<dbReference type="InterPro" id="IPR025158">
    <property type="entry name" value="Mg_chelat-rel_C"/>
</dbReference>
<dbReference type="GO" id="GO:0005524">
    <property type="term" value="F:ATP binding"/>
    <property type="evidence" value="ECO:0007669"/>
    <property type="project" value="InterPro"/>
</dbReference>
<dbReference type="Gene3D" id="3.30.230.10">
    <property type="match status" value="1"/>
</dbReference>
<dbReference type="AlphaFoldDB" id="A0A7W7M2M0"/>
<gene>
    <name evidence="4" type="ORF">HDA30_000554</name>
</gene>
<dbReference type="SMART" id="SM00382">
    <property type="entry name" value="AAA"/>
    <property type="match status" value="1"/>
</dbReference>
<organism evidence="4 5">
    <name type="scientific">Micrococcus cohnii</name>
    <dbReference type="NCBI Taxonomy" id="993416"/>
    <lineage>
        <taxon>Bacteria</taxon>
        <taxon>Bacillati</taxon>
        <taxon>Actinomycetota</taxon>
        <taxon>Actinomycetes</taxon>
        <taxon>Micrococcales</taxon>
        <taxon>Micrococcaceae</taxon>
        <taxon>Micrococcus</taxon>
    </lineage>
</organism>
<dbReference type="SUPFAM" id="SSF54211">
    <property type="entry name" value="Ribosomal protein S5 domain 2-like"/>
    <property type="match status" value="1"/>
</dbReference>
<dbReference type="PANTHER" id="PTHR32039:SF7">
    <property type="entry name" value="COMPETENCE PROTEIN COMM"/>
    <property type="match status" value="1"/>
</dbReference>
<evidence type="ECO:0000256" key="1">
    <source>
        <dbReference type="ARBA" id="ARBA00006354"/>
    </source>
</evidence>
<comment type="caution">
    <text evidence="4">The sequence shown here is derived from an EMBL/GenBank/DDBJ whole genome shotgun (WGS) entry which is preliminary data.</text>
</comment>
<dbReference type="Pfam" id="PF13335">
    <property type="entry name" value="Mg_chelatase_C"/>
    <property type="match status" value="1"/>
</dbReference>
<dbReference type="EMBL" id="JACHNA010000001">
    <property type="protein sequence ID" value="MBB4735046.1"/>
    <property type="molecule type" value="Genomic_DNA"/>
</dbReference>
<accession>A0A7W7M2M0</accession>
<feature type="region of interest" description="Disordered" evidence="2">
    <location>
        <begin position="264"/>
        <end position="283"/>
    </location>
</feature>
<dbReference type="SUPFAM" id="SSF52540">
    <property type="entry name" value="P-loop containing nucleoside triphosphate hydrolases"/>
    <property type="match status" value="1"/>
</dbReference>
<dbReference type="InterPro" id="IPR004482">
    <property type="entry name" value="Mg_chelat-rel"/>
</dbReference>
<sequence length="524" mass="54456">MSGIGRTRSITLAGLRGSVVEVEADIAQSLPGFTLLGLPDQSLQESRDRIRSAARNAGLPLTRRHLTVNLLPAGVHKRGSCHDLAIVMAAYAADGAVRGAHGPVFLAELGLDGSLHGAADTVALAMAAVEAGHRDLVVAADAVGQAALVPGARVRGYGHLHHVVRAFGGRPDPVPGVASHGQAVEPATRDGREEGASNVGDLAEVCGQLEARYALEVAAAGGHHVLLRGRPGAGKTMLAERMPGILPPLDDRTALQVTALRSLRGDAPSPSGLDTRPPFEAPHHSASTAALVGGGAGLARPGAASLAHGGVLFLDEAPEFSRSALEALRQPLESGRVQLHRALATVEYPARFQLVLAANPCPCGHGDGAATSCECSVAQRRRYRERLSGPLLDRVDMQVSVQPLTGAELSAGRTGEPSARIARRVANAARAQRHRWRQAGDTAGAALSNARVPASVLRHGRFALAPSTRAPLDAAVDTGLLSGRGHTRVLRVAWSVADLRGADCPSRDDVDVALHLRQNAEENA</sequence>
<dbReference type="Proteomes" id="UP000540191">
    <property type="component" value="Unassembled WGS sequence"/>
</dbReference>
<protein>
    <submittedName>
        <fullName evidence="4">Magnesium chelatase family protein</fullName>
    </submittedName>
</protein>
<dbReference type="InterPro" id="IPR020568">
    <property type="entry name" value="Ribosomal_Su5_D2-typ_SF"/>
</dbReference>
<dbReference type="InterPro" id="IPR027417">
    <property type="entry name" value="P-loop_NTPase"/>
</dbReference>
<dbReference type="Gene3D" id="3.40.50.300">
    <property type="entry name" value="P-loop containing nucleotide triphosphate hydrolases"/>
    <property type="match status" value="1"/>
</dbReference>
<evidence type="ECO:0000256" key="2">
    <source>
        <dbReference type="SAM" id="MobiDB-lite"/>
    </source>
</evidence>
<dbReference type="PANTHER" id="PTHR32039">
    <property type="entry name" value="MAGNESIUM-CHELATASE SUBUNIT CHLI"/>
    <property type="match status" value="1"/>
</dbReference>
<dbReference type="InterPro" id="IPR000523">
    <property type="entry name" value="Mg_chelatse_chII-like_cat_dom"/>
</dbReference>
<name>A0A7W7M2M0_9MICC</name>
<evidence type="ECO:0000259" key="3">
    <source>
        <dbReference type="SMART" id="SM00382"/>
    </source>
</evidence>
<keyword evidence="5" id="KW-1185">Reference proteome</keyword>
<dbReference type="Pfam" id="PF13541">
    <property type="entry name" value="ChlI"/>
    <property type="match status" value="1"/>
</dbReference>
<proteinExistence type="inferred from homology"/>
<feature type="domain" description="AAA+ ATPase" evidence="3">
    <location>
        <begin position="221"/>
        <end position="384"/>
    </location>
</feature>
<reference evidence="4 5" key="1">
    <citation type="submission" date="2020-08" db="EMBL/GenBank/DDBJ databases">
        <title>Sequencing the genomes of 1000 actinobacteria strains.</title>
        <authorList>
            <person name="Klenk H.-P."/>
        </authorList>
    </citation>
    <scope>NUCLEOTIDE SEQUENCE [LARGE SCALE GENOMIC DNA]</scope>
    <source>
        <strain evidence="4 5">DSM 23974</strain>
    </source>
</reference>
<dbReference type="NCBIfam" id="TIGR00368">
    <property type="entry name" value="YifB family Mg chelatase-like AAA ATPase"/>
    <property type="match status" value="1"/>
</dbReference>
<dbReference type="InterPro" id="IPR045006">
    <property type="entry name" value="CHLI-like"/>
</dbReference>
<dbReference type="InterPro" id="IPR003593">
    <property type="entry name" value="AAA+_ATPase"/>
</dbReference>
<dbReference type="InterPro" id="IPR014721">
    <property type="entry name" value="Ribsml_uS5_D2-typ_fold_subgr"/>
</dbReference>
<dbReference type="Pfam" id="PF01078">
    <property type="entry name" value="Mg_chelatase"/>
    <property type="match status" value="1"/>
</dbReference>
<feature type="region of interest" description="Disordered" evidence="2">
    <location>
        <begin position="171"/>
        <end position="195"/>
    </location>
</feature>